<comment type="caution">
    <text evidence="1">The sequence shown here is derived from an EMBL/GenBank/DDBJ whole genome shotgun (WGS) entry which is preliminary data.</text>
</comment>
<evidence type="ECO:0000313" key="2">
    <source>
        <dbReference type="Proteomes" id="UP001156691"/>
    </source>
</evidence>
<accession>A0ABQ5W848</accession>
<dbReference type="Pfam" id="PF09351">
    <property type="entry name" value="DUF1993"/>
    <property type="match status" value="1"/>
</dbReference>
<evidence type="ECO:0000313" key="1">
    <source>
        <dbReference type="EMBL" id="GLQ56142.1"/>
    </source>
</evidence>
<protein>
    <recommendedName>
        <fullName evidence="3">DUF1993 domain-containing protein</fullName>
    </recommendedName>
</protein>
<reference evidence="2" key="1">
    <citation type="journal article" date="2019" name="Int. J. Syst. Evol. Microbiol.">
        <title>The Global Catalogue of Microorganisms (GCM) 10K type strain sequencing project: providing services to taxonomists for standard genome sequencing and annotation.</title>
        <authorList>
            <consortium name="The Broad Institute Genomics Platform"/>
            <consortium name="The Broad Institute Genome Sequencing Center for Infectious Disease"/>
            <person name="Wu L."/>
            <person name="Ma J."/>
        </authorList>
    </citation>
    <scope>NUCLEOTIDE SEQUENCE [LARGE SCALE GENOMIC DNA]</scope>
    <source>
        <strain evidence="2">NBRC 112416</strain>
    </source>
</reference>
<dbReference type="Gene3D" id="1.20.120.450">
    <property type="entry name" value="dinb family like domain"/>
    <property type="match status" value="1"/>
</dbReference>
<organism evidence="1 2">
    <name type="scientific">Devosia nitrariae</name>
    <dbReference type="NCBI Taxonomy" id="2071872"/>
    <lineage>
        <taxon>Bacteria</taxon>
        <taxon>Pseudomonadati</taxon>
        <taxon>Pseudomonadota</taxon>
        <taxon>Alphaproteobacteria</taxon>
        <taxon>Hyphomicrobiales</taxon>
        <taxon>Devosiaceae</taxon>
        <taxon>Devosia</taxon>
    </lineage>
</organism>
<dbReference type="PANTHER" id="PTHR36922:SF1">
    <property type="entry name" value="DUF1993 DOMAIN-CONTAINING PROTEIN"/>
    <property type="match status" value="1"/>
</dbReference>
<evidence type="ECO:0008006" key="3">
    <source>
        <dbReference type="Google" id="ProtNLM"/>
    </source>
</evidence>
<keyword evidence="2" id="KW-1185">Reference proteome</keyword>
<name>A0ABQ5W848_9HYPH</name>
<dbReference type="InterPro" id="IPR034660">
    <property type="entry name" value="DinB/YfiT-like"/>
</dbReference>
<dbReference type="SUPFAM" id="SSF109854">
    <property type="entry name" value="DinB/YfiT-like putative metalloenzymes"/>
    <property type="match status" value="1"/>
</dbReference>
<gene>
    <name evidence="1" type="ORF">GCM10010862_34010</name>
</gene>
<dbReference type="PANTHER" id="PTHR36922">
    <property type="entry name" value="BLL2446 PROTEIN"/>
    <property type="match status" value="1"/>
</dbReference>
<dbReference type="InterPro" id="IPR018531">
    <property type="entry name" value="DUF1993"/>
</dbReference>
<sequence>MPAMLHGLRVLDDYLDHAQTLERTRGLTPGEVLQARLASDMLSFGEQSSITCNKVEAHMSKLMQRDLPAPVRPAMMYPALKGRLLETRGFLQAIEPSMLNGAHTHTYNITPTIAHGWYGGNDYIRHLVMPDFFFHISIAHAILRHLGAPVGKRDYLGNLSQQSGGYS</sequence>
<dbReference type="Proteomes" id="UP001156691">
    <property type="component" value="Unassembled WGS sequence"/>
</dbReference>
<proteinExistence type="predicted"/>
<dbReference type="EMBL" id="BSNS01000018">
    <property type="protein sequence ID" value="GLQ56142.1"/>
    <property type="molecule type" value="Genomic_DNA"/>
</dbReference>